<reference evidence="1 2" key="1">
    <citation type="submission" date="2022-03" db="EMBL/GenBank/DDBJ databases">
        <title>Chryseobacterium sp. isolated from particulate matters in swine house.</title>
        <authorList>
            <person name="Won M."/>
            <person name="Kim S.-J."/>
            <person name="Kwon S.-W."/>
        </authorList>
    </citation>
    <scope>NUCLEOTIDE SEQUENCE [LARGE SCALE GENOMIC DNA]</scope>
    <source>
        <strain evidence="1 2">SC2-2</strain>
    </source>
</reference>
<protein>
    <recommendedName>
        <fullName evidence="3">DUF4209 domain-containing protein</fullName>
    </recommendedName>
</protein>
<evidence type="ECO:0000313" key="1">
    <source>
        <dbReference type="EMBL" id="UOE40323.1"/>
    </source>
</evidence>
<evidence type="ECO:0008006" key="3">
    <source>
        <dbReference type="Google" id="ProtNLM"/>
    </source>
</evidence>
<organism evidence="1 2">
    <name type="scientific">Chryseobacterium suipulveris</name>
    <dbReference type="NCBI Taxonomy" id="2929800"/>
    <lineage>
        <taxon>Bacteria</taxon>
        <taxon>Pseudomonadati</taxon>
        <taxon>Bacteroidota</taxon>
        <taxon>Flavobacteriia</taxon>
        <taxon>Flavobacteriales</taxon>
        <taxon>Weeksellaceae</taxon>
        <taxon>Chryseobacterium group</taxon>
        <taxon>Chryseobacterium</taxon>
    </lineage>
</organism>
<accession>A0ABY4BMA3</accession>
<proteinExistence type="predicted"/>
<dbReference type="Proteomes" id="UP000831460">
    <property type="component" value="Chromosome"/>
</dbReference>
<name>A0ABY4BMA3_9FLAO</name>
<evidence type="ECO:0000313" key="2">
    <source>
        <dbReference type="Proteomes" id="UP000831460"/>
    </source>
</evidence>
<dbReference type="RefSeq" id="WP_243548346.1">
    <property type="nucleotide sequence ID" value="NZ_CP094532.1"/>
</dbReference>
<sequence length="612" mass="71950">MIVIQEVYDKIENLILEGKTISEIKSYLFDIKYRLIESQELQNIQFIQWEIDALSFNISKNKLSGCLFGTDEKGMQTEYPCIAKFGSEFFDYVKERLNACKSPFLKTSYSHLLWLSPAKNISFAKIAIDSYLESVSIVENFDRLFPNELYGLQICDIFSNLFPLSSSVKYRTDEVKSEIKRLIKTFPLTSSSRFAISLDLSEIMLQNKKFFQSKDFIGIAKVLENLAKQKLPDKKDQAINLFEKIIRIKKKQNVQYVDYHRRIANLWYLKSNEKGLEKVVQCRYLEISILLYKELKDKKRLQFLEKRFNELKKDIQLITISEEIDVTEHSKALQKFASEITSGNTESIIHTLMNNDLLYPKFSQLELQFEKDKGKYFFKELFSNSVLDANGNTVQHYEDEAEKKKFEILKLFSWHLQFYTIPLLHYIFLESVKKQKLKTKSILEYLNRNSWFGTELMISANGQRERPYNWLSLIAPALNEFFVNLEYYLTSPTVIPNYILCIDSLSTKIEGIIRDICEFQGISPFEFKDDGKGRTVSMQKDIHKLLNEEEIVNLISQDDLLFLKYVLIEKVGLNLRHRVAHSLMTFYEYHIEQMYLLIVCVLKLGKYDFVSK</sequence>
<keyword evidence="2" id="KW-1185">Reference proteome</keyword>
<gene>
    <name evidence="1" type="ORF">MTP09_10415</name>
</gene>
<dbReference type="EMBL" id="CP094532">
    <property type="protein sequence ID" value="UOE40323.1"/>
    <property type="molecule type" value="Genomic_DNA"/>
</dbReference>